<dbReference type="Gene3D" id="2.60.40.2310">
    <property type="match status" value="1"/>
</dbReference>
<dbReference type="InterPro" id="IPR045051">
    <property type="entry name" value="SBT"/>
</dbReference>
<dbReference type="EMBL" id="LWDX02039690">
    <property type="protein sequence ID" value="OEL24438.1"/>
    <property type="molecule type" value="Genomic_DNA"/>
</dbReference>
<dbReference type="SUPFAM" id="SSF52743">
    <property type="entry name" value="Subtilisin-like"/>
    <property type="match status" value="1"/>
</dbReference>
<dbReference type="PROSITE" id="PS51892">
    <property type="entry name" value="SUBTILASE"/>
    <property type="match status" value="1"/>
</dbReference>
<dbReference type="STRING" id="888268.A0A1E5VH20"/>
<evidence type="ECO:0000256" key="2">
    <source>
        <dbReference type="ARBA" id="ARBA00022670"/>
    </source>
</evidence>
<evidence type="ECO:0000256" key="1">
    <source>
        <dbReference type="ARBA" id="ARBA00011073"/>
    </source>
</evidence>
<keyword evidence="10" id="KW-1185">Reference proteome</keyword>
<comment type="caution">
    <text evidence="9">The sequence shown here is derived from an EMBL/GenBank/DDBJ whole genome shotgun (WGS) entry which is preliminary data.</text>
</comment>
<sequence length="450" mass="46728">MLAAFDDAIADGVDVVSFSIEGKLPAPYFEDAAARSFHAMRRGVLTSAAAGNFALFGGCVCNVAPWMLSVAASSTDRRLVDKLVLGNGKTIVRASINIFPKIEKAPLAIPINGSCGTESLAGQSYKRKIHLCDRGSNGTGPLLAGAAGVVVVTGEPDIAFAFPLPALAITQDQFTEILAYVNRTCKPVGTVHRTEATFDSKAPAVASFSSRGPNLISTGILKPDLSAPGIDILAAWTPVSSNLKGNRFATYNIISGTSMACPHATGVAAYVKSFHPDWSPAMIMSGLMTTATPMDPALNPGGGELVYGAGRLNPARARGPGHLRAVTGNNATACPAGGKRGGTADLNYPTMAHRALPGKNFTVHFPRTVTTVGAPGSVYTAKIVSSGPFIRVAVAPRKLVFSRLLQKLSFTVTARGALPAGNEFVSAAVVWSAGVRHAMANLGLRRFAIA</sequence>
<gene>
    <name evidence="9" type="ORF">BAE44_0014543</name>
</gene>
<evidence type="ECO:0000313" key="10">
    <source>
        <dbReference type="Proteomes" id="UP000095767"/>
    </source>
</evidence>
<dbReference type="GO" id="GO:0004252">
    <property type="term" value="F:serine-type endopeptidase activity"/>
    <property type="evidence" value="ECO:0007669"/>
    <property type="project" value="InterPro"/>
</dbReference>
<dbReference type="Gene3D" id="3.40.50.200">
    <property type="entry name" value="Peptidase S8/S53 domain"/>
    <property type="match status" value="1"/>
</dbReference>
<dbReference type="InterPro" id="IPR041469">
    <property type="entry name" value="Subtilisin-like_FN3"/>
</dbReference>
<keyword evidence="2 9" id="KW-0645">Protease</keyword>
<evidence type="ECO:0000256" key="4">
    <source>
        <dbReference type="ARBA" id="ARBA00022801"/>
    </source>
</evidence>
<evidence type="ECO:0000256" key="5">
    <source>
        <dbReference type="ARBA" id="ARBA00022825"/>
    </source>
</evidence>
<feature type="domain" description="Peptidase S8/S53" evidence="7">
    <location>
        <begin position="3"/>
        <end position="309"/>
    </location>
</feature>
<keyword evidence="5" id="KW-0720">Serine protease</keyword>
<name>A0A1E5VH20_9POAL</name>
<comment type="caution">
    <text evidence="6">Lacks conserved residue(s) required for the propagation of feature annotation.</text>
</comment>
<dbReference type="InterPro" id="IPR023828">
    <property type="entry name" value="Peptidase_S8_Ser-AS"/>
</dbReference>
<evidence type="ECO:0000256" key="3">
    <source>
        <dbReference type="ARBA" id="ARBA00022729"/>
    </source>
</evidence>
<evidence type="ECO:0000259" key="8">
    <source>
        <dbReference type="Pfam" id="PF17766"/>
    </source>
</evidence>
<protein>
    <submittedName>
        <fullName evidence="9">Subtilisin-like protease SBT4.6</fullName>
    </submittedName>
</protein>
<dbReference type="Gene3D" id="3.50.30.30">
    <property type="match status" value="1"/>
</dbReference>
<keyword evidence="3" id="KW-0732">Signal</keyword>
<evidence type="ECO:0000259" key="7">
    <source>
        <dbReference type="Pfam" id="PF00082"/>
    </source>
</evidence>
<dbReference type="PROSITE" id="PS00138">
    <property type="entry name" value="SUBTILASE_SER"/>
    <property type="match status" value="1"/>
</dbReference>
<reference evidence="9 10" key="1">
    <citation type="submission" date="2016-09" db="EMBL/GenBank/DDBJ databases">
        <title>The draft genome of Dichanthelium oligosanthes: A C3 panicoid grass species.</title>
        <authorList>
            <person name="Studer A.J."/>
            <person name="Schnable J.C."/>
            <person name="Brutnell T.P."/>
        </authorList>
    </citation>
    <scope>NUCLEOTIDE SEQUENCE [LARGE SCALE GENOMIC DNA]</scope>
    <source>
        <strain evidence="10">cv. Kellogg 1175</strain>
        <tissue evidence="9">Leaf</tissue>
    </source>
</reference>
<accession>A0A1E5VH20</accession>
<dbReference type="InterPro" id="IPR036852">
    <property type="entry name" value="Peptidase_S8/S53_dom_sf"/>
</dbReference>
<proteinExistence type="inferred from homology"/>
<dbReference type="Pfam" id="PF00082">
    <property type="entry name" value="Peptidase_S8"/>
    <property type="match status" value="1"/>
</dbReference>
<dbReference type="Proteomes" id="UP000095767">
    <property type="component" value="Unassembled WGS sequence"/>
</dbReference>
<evidence type="ECO:0000256" key="6">
    <source>
        <dbReference type="PROSITE-ProRule" id="PRU01240"/>
    </source>
</evidence>
<comment type="similarity">
    <text evidence="1 6">Belongs to the peptidase S8 family.</text>
</comment>
<dbReference type="Pfam" id="PF17766">
    <property type="entry name" value="fn3_6"/>
    <property type="match status" value="1"/>
</dbReference>
<dbReference type="PANTHER" id="PTHR10795">
    <property type="entry name" value="PROPROTEIN CONVERTASE SUBTILISIN/KEXIN"/>
    <property type="match status" value="1"/>
</dbReference>
<dbReference type="AlphaFoldDB" id="A0A1E5VH20"/>
<feature type="domain" description="Subtilisin-like protease fibronectin type-III" evidence="8">
    <location>
        <begin position="345"/>
        <end position="436"/>
    </location>
</feature>
<keyword evidence="4" id="KW-0378">Hydrolase</keyword>
<dbReference type="InterPro" id="IPR000209">
    <property type="entry name" value="Peptidase_S8/S53_dom"/>
</dbReference>
<dbReference type="GO" id="GO:0006508">
    <property type="term" value="P:proteolysis"/>
    <property type="evidence" value="ECO:0007669"/>
    <property type="project" value="UniProtKB-KW"/>
</dbReference>
<dbReference type="OrthoDB" id="206201at2759"/>
<organism evidence="9 10">
    <name type="scientific">Dichanthelium oligosanthes</name>
    <dbReference type="NCBI Taxonomy" id="888268"/>
    <lineage>
        <taxon>Eukaryota</taxon>
        <taxon>Viridiplantae</taxon>
        <taxon>Streptophyta</taxon>
        <taxon>Embryophyta</taxon>
        <taxon>Tracheophyta</taxon>
        <taxon>Spermatophyta</taxon>
        <taxon>Magnoliopsida</taxon>
        <taxon>Liliopsida</taxon>
        <taxon>Poales</taxon>
        <taxon>Poaceae</taxon>
        <taxon>PACMAD clade</taxon>
        <taxon>Panicoideae</taxon>
        <taxon>Panicodae</taxon>
        <taxon>Paniceae</taxon>
        <taxon>Dichantheliinae</taxon>
        <taxon>Dichanthelium</taxon>
    </lineage>
</organism>
<evidence type="ECO:0000313" key="9">
    <source>
        <dbReference type="EMBL" id="OEL24438.1"/>
    </source>
</evidence>